<dbReference type="Pfam" id="PF00720">
    <property type="entry name" value="SSI"/>
    <property type="match status" value="1"/>
</dbReference>
<evidence type="ECO:0000256" key="5">
    <source>
        <dbReference type="ARBA" id="ARBA00022690"/>
    </source>
</evidence>
<keyword evidence="4" id="KW-0964">Secreted</keyword>
<dbReference type="InterPro" id="IPR020054">
    <property type="entry name" value="Prot_inh_SSI_I16_CS"/>
</dbReference>
<keyword evidence="11" id="KW-1185">Reference proteome</keyword>
<evidence type="ECO:0000256" key="7">
    <source>
        <dbReference type="ARBA" id="ARBA00023157"/>
    </source>
</evidence>
<sequence length="141" mass="14674">MAYTGKAGEWQMLSTIVGLAASAAIVAGGAAAPPVRGHAGYESSKLTLSYLADAGFAAAVKLECDPAGGGHPHPDLACAELAKVGAEVDRIEPAANKVCIHLYAPVTAQITGEWRGTTITWSHKFGNTCEMRRATADLFEF</sequence>
<evidence type="ECO:0000313" key="10">
    <source>
        <dbReference type="EMBL" id="GIF21174.1"/>
    </source>
</evidence>
<reference evidence="10" key="1">
    <citation type="submission" date="2021-01" db="EMBL/GenBank/DDBJ databases">
        <title>Whole genome shotgun sequence of Actinoplanes tereljensis NBRC 105297.</title>
        <authorList>
            <person name="Komaki H."/>
            <person name="Tamura T."/>
        </authorList>
    </citation>
    <scope>NUCLEOTIDE SEQUENCE</scope>
    <source>
        <strain evidence="10">NBRC 105297</strain>
    </source>
</reference>
<dbReference type="SUPFAM" id="SSF55399">
    <property type="entry name" value="Subtilisin inhibitor"/>
    <property type="match status" value="1"/>
</dbReference>
<keyword evidence="6 8" id="KW-0722">Serine protease inhibitor</keyword>
<dbReference type="InterPro" id="IPR000691">
    <property type="entry name" value="Prot_inh_I16_SSI"/>
</dbReference>
<comment type="similarity">
    <text evidence="2 8">Belongs to the protease inhibitor I16 (SSI) family.</text>
</comment>
<dbReference type="GO" id="GO:0004867">
    <property type="term" value="F:serine-type endopeptidase inhibitor activity"/>
    <property type="evidence" value="ECO:0007669"/>
    <property type="project" value="UniProtKB-KW"/>
</dbReference>
<comment type="caution">
    <text evidence="10">The sequence shown here is derived from an EMBL/GenBank/DDBJ whole genome shotgun (WGS) entry which is preliminary data.</text>
</comment>
<evidence type="ECO:0000256" key="2">
    <source>
        <dbReference type="ARBA" id="ARBA00010472"/>
    </source>
</evidence>
<protein>
    <recommendedName>
        <fullName evidence="9">Subtilisin inhibitor domain-containing protein</fullName>
    </recommendedName>
</protein>
<evidence type="ECO:0000256" key="3">
    <source>
        <dbReference type="ARBA" id="ARBA00011738"/>
    </source>
</evidence>
<dbReference type="InterPro" id="IPR023549">
    <property type="entry name" value="Subtilisin_inhibitor"/>
</dbReference>
<evidence type="ECO:0000313" key="11">
    <source>
        <dbReference type="Proteomes" id="UP000623608"/>
    </source>
</evidence>
<comment type="subcellular location">
    <subcellularLocation>
        <location evidence="1">Secreted</location>
    </subcellularLocation>
</comment>
<dbReference type="EMBL" id="BOMY01000025">
    <property type="protein sequence ID" value="GIF21174.1"/>
    <property type="molecule type" value="Genomic_DNA"/>
</dbReference>
<dbReference type="PROSITE" id="PS00999">
    <property type="entry name" value="SSI"/>
    <property type="match status" value="1"/>
</dbReference>
<dbReference type="Proteomes" id="UP000623608">
    <property type="component" value="Unassembled WGS sequence"/>
</dbReference>
<dbReference type="PRINTS" id="PR00294">
    <property type="entry name" value="SSBTLNINHBTR"/>
</dbReference>
<organism evidence="10 11">
    <name type="scientific">Paractinoplanes tereljensis</name>
    <dbReference type="NCBI Taxonomy" id="571912"/>
    <lineage>
        <taxon>Bacteria</taxon>
        <taxon>Bacillati</taxon>
        <taxon>Actinomycetota</taxon>
        <taxon>Actinomycetes</taxon>
        <taxon>Micromonosporales</taxon>
        <taxon>Micromonosporaceae</taxon>
        <taxon>Paractinoplanes</taxon>
    </lineage>
</organism>
<dbReference type="AlphaFoldDB" id="A0A919NLU4"/>
<evidence type="ECO:0000256" key="8">
    <source>
        <dbReference type="RuleBase" id="RU003471"/>
    </source>
</evidence>
<keyword evidence="7" id="KW-1015">Disulfide bond</keyword>
<gene>
    <name evidence="10" type="ORF">Ate02nite_39040</name>
</gene>
<dbReference type="Gene3D" id="3.30.350.10">
    <property type="entry name" value="Subtilisin inhibitor-like"/>
    <property type="match status" value="1"/>
</dbReference>
<evidence type="ECO:0000256" key="6">
    <source>
        <dbReference type="ARBA" id="ARBA00022900"/>
    </source>
</evidence>
<evidence type="ECO:0000259" key="9">
    <source>
        <dbReference type="Pfam" id="PF00720"/>
    </source>
</evidence>
<dbReference type="GO" id="GO:0005576">
    <property type="term" value="C:extracellular region"/>
    <property type="evidence" value="ECO:0007669"/>
    <property type="project" value="UniProtKB-SubCell"/>
</dbReference>
<feature type="domain" description="Subtilisin inhibitor" evidence="9">
    <location>
        <begin position="56"/>
        <end position="127"/>
    </location>
</feature>
<name>A0A919NLU4_9ACTN</name>
<proteinExistence type="inferred from homology"/>
<evidence type="ECO:0000256" key="1">
    <source>
        <dbReference type="ARBA" id="ARBA00004613"/>
    </source>
</evidence>
<dbReference type="InterPro" id="IPR036819">
    <property type="entry name" value="Subtilisin_inhibitor-like_sf"/>
</dbReference>
<evidence type="ECO:0000256" key="4">
    <source>
        <dbReference type="ARBA" id="ARBA00022525"/>
    </source>
</evidence>
<accession>A0A919NLU4</accession>
<keyword evidence="5 8" id="KW-0646">Protease inhibitor</keyword>
<comment type="subunit">
    <text evidence="3">Homodimer.</text>
</comment>